<keyword evidence="2" id="KW-1185">Reference proteome</keyword>
<dbReference type="KEGG" id="eus:EUTSA_v100244351m"/>
<dbReference type="Proteomes" id="UP000030689">
    <property type="component" value="Unassembled WGS sequence"/>
</dbReference>
<gene>
    <name evidence="1" type="ORF">EUTSA_v100244351mg</name>
</gene>
<proteinExistence type="predicted"/>
<evidence type="ECO:0000313" key="2">
    <source>
        <dbReference type="Proteomes" id="UP000030689"/>
    </source>
</evidence>
<name>V4MKH4_EUTSA</name>
<feature type="non-terminal residue" evidence="1">
    <location>
        <position position="15"/>
    </location>
</feature>
<reference evidence="1 2" key="1">
    <citation type="journal article" date="2013" name="Front. Plant Sci.">
        <title>The Reference Genome of the Halophytic Plant Eutrema salsugineum.</title>
        <authorList>
            <person name="Yang R."/>
            <person name="Jarvis D.E."/>
            <person name="Chen H."/>
            <person name="Beilstein M.A."/>
            <person name="Grimwood J."/>
            <person name="Jenkins J."/>
            <person name="Shu S."/>
            <person name="Prochnik S."/>
            <person name="Xin M."/>
            <person name="Ma C."/>
            <person name="Schmutz J."/>
            <person name="Wing R.A."/>
            <person name="Mitchell-Olds T."/>
            <person name="Schumaker K.S."/>
            <person name="Wang X."/>
        </authorList>
    </citation>
    <scope>NUCLEOTIDE SEQUENCE [LARGE SCALE GENOMIC DNA]</scope>
</reference>
<accession>V4MKH4</accession>
<sequence>MEELERDKKMIGDQQ</sequence>
<protein>
    <submittedName>
        <fullName evidence="1">Uncharacterized protein</fullName>
    </submittedName>
</protein>
<organism evidence="1 2">
    <name type="scientific">Eutrema salsugineum</name>
    <name type="common">Saltwater cress</name>
    <name type="synonym">Sisymbrium salsugineum</name>
    <dbReference type="NCBI Taxonomy" id="72664"/>
    <lineage>
        <taxon>Eukaryota</taxon>
        <taxon>Viridiplantae</taxon>
        <taxon>Streptophyta</taxon>
        <taxon>Embryophyta</taxon>
        <taxon>Tracheophyta</taxon>
        <taxon>Spermatophyta</taxon>
        <taxon>Magnoliopsida</taxon>
        <taxon>eudicotyledons</taxon>
        <taxon>Gunneridae</taxon>
        <taxon>Pentapetalae</taxon>
        <taxon>rosids</taxon>
        <taxon>malvids</taxon>
        <taxon>Brassicales</taxon>
        <taxon>Brassicaceae</taxon>
        <taxon>Eutremeae</taxon>
        <taxon>Eutrema</taxon>
    </lineage>
</organism>
<evidence type="ECO:0000313" key="1">
    <source>
        <dbReference type="EMBL" id="ESQ53183.1"/>
    </source>
</evidence>
<dbReference type="EMBL" id="KI517384">
    <property type="protein sequence ID" value="ESQ53183.1"/>
    <property type="molecule type" value="Genomic_DNA"/>
</dbReference>